<dbReference type="EMBL" id="CAJNYD010001568">
    <property type="protein sequence ID" value="CAF3349558.1"/>
    <property type="molecule type" value="Genomic_DNA"/>
</dbReference>
<keyword evidence="1" id="KW-0812">Transmembrane</keyword>
<evidence type="ECO:0000313" key="6">
    <source>
        <dbReference type="EMBL" id="CAF3785951.1"/>
    </source>
</evidence>
<organism evidence="2 12">
    <name type="scientific">Rotaria socialis</name>
    <dbReference type="NCBI Taxonomy" id="392032"/>
    <lineage>
        <taxon>Eukaryota</taxon>
        <taxon>Metazoa</taxon>
        <taxon>Spiralia</taxon>
        <taxon>Gnathifera</taxon>
        <taxon>Rotifera</taxon>
        <taxon>Eurotatoria</taxon>
        <taxon>Bdelloidea</taxon>
        <taxon>Philodinida</taxon>
        <taxon>Philodinidae</taxon>
        <taxon>Rotaria</taxon>
    </lineage>
</organism>
<dbReference type="EMBL" id="CAJOBO010001255">
    <property type="protein sequence ID" value="CAF4357054.1"/>
    <property type="molecule type" value="Genomic_DNA"/>
</dbReference>
<evidence type="ECO:0000313" key="5">
    <source>
        <dbReference type="EMBL" id="CAF3700697.1"/>
    </source>
</evidence>
<evidence type="ECO:0000313" key="12">
    <source>
        <dbReference type="Proteomes" id="UP000663825"/>
    </source>
</evidence>
<keyword evidence="1" id="KW-0472">Membrane</keyword>
<gene>
    <name evidence="6" type="ORF">FME351_LOCUS32741</name>
    <name evidence="4" type="ORF">GRG538_LOCUS9197</name>
    <name evidence="8" type="ORF">HFQ381_LOCUS17135</name>
    <name evidence="5" type="ORF">KIK155_LOCUS26627</name>
    <name evidence="3" type="ORF">LUA448_LOCUS12924</name>
    <name evidence="11" type="ORF">QYT958_LOCUS25988</name>
    <name evidence="2" type="ORF">TIS948_LOCUS2315</name>
    <name evidence="10" type="ORF">TOA249_LOCUS14812</name>
    <name evidence="7" type="ORF">TSG867_LOCUS5361</name>
    <name evidence="9" type="ORF">UJA718_LOCUS16665</name>
</gene>
<dbReference type="EMBL" id="CAJNXB010000071">
    <property type="protein sequence ID" value="CAF3018350.1"/>
    <property type="molecule type" value="Genomic_DNA"/>
</dbReference>
<dbReference type="EMBL" id="CAJOBQ010000186">
    <property type="protein sequence ID" value="CAF4286886.1"/>
    <property type="molecule type" value="Genomic_DNA"/>
</dbReference>
<dbReference type="Proteomes" id="UP000663825">
    <property type="component" value="Unassembled WGS sequence"/>
</dbReference>
<dbReference type="EMBL" id="CAJOBP010002610">
    <property type="protein sequence ID" value="CAF4364463.1"/>
    <property type="molecule type" value="Genomic_DNA"/>
</dbReference>
<dbReference type="Proteomes" id="UP000663838">
    <property type="component" value="Unassembled WGS sequence"/>
</dbReference>
<dbReference type="Proteomes" id="UP000663862">
    <property type="component" value="Unassembled WGS sequence"/>
</dbReference>
<dbReference type="EMBL" id="CAJNYT010001053">
    <property type="protein sequence ID" value="CAF3391961.1"/>
    <property type="molecule type" value="Genomic_DNA"/>
</dbReference>
<evidence type="ECO:0000313" key="4">
    <source>
        <dbReference type="EMBL" id="CAF3391961.1"/>
    </source>
</evidence>
<comment type="caution">
    <text evidence="2">The sequence shown here is derived from an EMBL/GenBank/DDBJ whole genome shotgun (WGS) entry which is preliminary data.</text>
</comment>
<dbReference type="Proteomes" id="UP000663873">
    <property type="component" value="Unassembled WGS sequence"/>
</dbReference>
<name>A0A817LDH9_9BILA</name>
<reference evidence="2" key="1">
    <citation type="submission" date="2021-02" db="EMBL/GenBank/DDBJ databases">
        <authorList>
            <person name="Nowell W R."/>
        </authorList>
    </citation>
    <scope>NUCLEOTIDE SEQUENCE</scope>
</reference>
<evidence type="ECO:0000313" key="3">
    <source>
        <dbReference type="EMBL" id="CAF3349558.1"/>
    </source>
</evidence>
<dbReference type="Proteomes" id="UP000663865">
    <property type="component" value="Unassembled WGS sequence"/>
</dbReference>
<dbReference type="Proteomes" id="UP000663833">
    <property type="component" value="Unassembled WGS sequence"/>
</dbReference>
<accession>A0A817LDH9</accession>
<feature type="transmembrane region" description="Helical" evidence="1">
    <location>
        <begin position="6"/>
        <end position="25"/>
    </location>
</feature>
<dbReference type="Proteomes" id="UP000663869">
    <property type="component" value="Unassembled WGS sequence"/>
</dbReference>
<dbReference type="EMBL" id="CAJOBR010006035">
    <property type="protein sequence ID" value="CAF4834705.1"/>
    <property type="molecule type" value="Genomic_DNA"/>
</dbReference>
<protein>
    <submittedName>
        <fullName evidence="2">Uncharacterized protein</fullName>
    </submittedName>
</protein>
<dbReference type="EMBL" id="CAJNYV010004852">
    <property type="protein sequence ID" value="CAF3700697.1"/>
    <property type="molecule type" value="Genomic_DNA"/>
</dbReference>
<dbReference type="Proteomes" id="UP000663848">
    <property type="component" value="Unassembled WGS sequence"/>
</dbReference>
<dbReference type="Proteomes" id="UP000663851">
    <property type="component" value="Unassembled WGS sequence"/>
</dbReference>
<evidence type="ECO:0000313" key="11">
    <source>
        <dbReference type="EMBL" id="CAF4834705.1"/>
    </source>
</evidence>
<evidence type="ECO:0000313" key="8">
    <source>
        <dbReference type="EMBL" id="CAF4357054.1"/>
    </source>
</evidence>
<evidence type="ECO:0000313" key="7">
    <source>
        <dbReference type="EMBL" id="CAF4286886.1"/>
    </source>
</evidence>
<evidence type="ECO:0000313" key="10">
    <source>
        <dbReference type="EMBL" id="CAF4663193.1"/>
    </source>
</evidence>
<sequence length="116" mass="13722">MYSIPFIGIILVIAVLSLSNTRNMFTHQLHTKRKKRYSISYDRNDVKNPCIKIQMHPFSHLDTNKYIRNETTIPLQDDEELIKSEILIEFSDNDIIELRLEQDFDSDNDGDYENDN</sequence>
<evidence type="ECO:0000256" key="1">
    <source>
        <dbReference type="SAM" id="Phobius"/>
    </source>
</evidence>
<proteinExistence type="predicted"/>
<evidence type="ECO:0000313" key="13">
    <source>
        <dbReference type="Proteomes" id="UP000663873"/>
    </source>
</evidence>
<dbReference type="Proteomes" id="UP000663872">
    <property type="component" value="Unassembled WGS sequence"/>
</dbReference>
<dbReference type="EMBL" id="CAJOBS010000936">
    <property type="protein sequence ID" value="CAF4663193.1"/>
    <property type="molecule type" value="Genomic_DNA"/>
</dbReference>
<dbReference type="EMBL" id="CAJNYU010004686">
    <property type="protein sequence ID" value="CAF3785951.1"/>
    <property type="molecule type" value="Genomic_DNA"/>
</dbReference>
<evidence type="ECO:0000313" key="2">
    <source>
        <dbReference type="EMBL" id="CAF3018350.1"/>
    </source>
</evidence>
<dbReference type="OrthoDB" id="10020091at2759"/>
<keyword evidence="13" id="KW-1185">Reference proteome</keyword>
<keyword evidence="1" id="KW-1133">Transmembrane helix</keyword>
<evidence type="ECO:0000313" key="9">
    <source>
        <dbReference type="EMBL" id="CAF4364463.1"/>
    </source>
</evidence>
<dbReference type="AlphaFoldDB" id="A0A817LDH9"/>